<feature type="domain" description="MobA/MobL protein" evidence="4">
    <location>
        <begin position="18"/>
        <end position="234"/>
    </location>
</feature>
<dbReference type="EMBL" id="CXOK01000038">
    <property type="protein sequence ID" value="CTP87324.1"/>
    <property type="molecule type" value="Genomic_DNA"/>
</dbReference>
<evidence type="ECO:0000259" key="4">
    <source>
        <dbReference type="Pfam" id="PF03389"/>
    </source>
</evidence>
<dbReference type="RefSeq" id="WP_053840637.1">
    <property type="nucleotide sequence ID" value="NZ_CP076250.1"/>
</dbReference>
<proteinExistence type="inferred from homology"/>
<name>A0A0K2ZT41_9XANT</name>
<organism evidence="5 6">
    <name type="scientific">Xanthomonas graminis pv. poae</name>
    <dbReference type="NCBI Taxonomy" id="227946"/>
    <lineage>
        <taxon>Bacteria</taxon>
        <taxon>Pseudomonadati</taxon>
        <taxon>Pseudomonadota</taxon>
        <taxon>Gammaproteobacteria</taxon>
        <taxon>Lysobacterales</taxon>
        <taxon>Lysobacteraceae</taxon>
        <taxon>Xanthomonas</taxon>
        <taxon>Xanthomonas translucens group</taxon>
        <taxon>Xanthomonas graminis</taxon>
    </lineage>
</organism>
<evidence type="ECO:0000313" key="5">
    <source>
        <dbReference type="EMBL" id="CTP87324.1"/>
    </source>
</evidence>
<evidence type="ECO:0000256" key="3">
    <source>
        <dbReference type="SAM" id="MobiDB-lite"/>
    </source>
</evidence>
<dbReference type="Pfam" id="PF03389">
    <property type="entry name" value="MobA_MobL"/>
    <property type="match status" value="1"/>
</dbReference>
<dbReference type="InterPro" id="IPR005053">
    <property type="entry name" value="MobA_MobL"/>
</dbReference>
<comment type="similarity">
    <text evidence="1">Belongs to the MobA/MobL family.</text>
</comment>
<keyword evidence="2" id="KW-0184">Conjugation</keyword>
<protein>
    <submittedName>
        <fullName evidence="5">Plasmid mobilization protein</fullName>
    </submittedName>
</protein>
<reference evidence="5 6" key="1">
    <citation type="submission" date="2015-07" db="EMBL/GenBank/DDBJ databases">
        <authorList>
            <person name="Noorani M."/>
        </authorList>
    </citation>
    <scope>NUCLEOTIDE SEQUENCE [LARGE SCALE GENOMIC DNA]</scope>
    <source>
        <strain evidence="5">LMG728</strain>
    </source>
</reference>
<dbReference type="Gene3D" id="3.30.930.30">
    <property type="match status" value="1"/>
</dbReference>
<sequence length="520" mass="56904">MAIYHSRVKTFSRARGDSSVAAAAYRAGLLLVDHLTGRRHDYRHRGGVVETICLAPDGSPDWAFVPSELWPAAEVAENRKNSTVAREFELALPHELDESQRSELTAAIAEALVGRYGFALQASIHSPGTRDGLNHHAHILATTRRMTPEGLGEKTRELDGGSSGRGEIEWVRAIVAELTNAHLAMAAIDARVDHRRLEVQAEDAMLRGDLVEAIALTRPPTQHVGKNASALERRGVNTDRAAANEQIAEDSEAQFEATIKQARREGRAVATPSGHSAEQASSERRRATASYRVGTGLQIEGVSGVRASALGLGARPSLDGEPPVASVEELVDEAVLELRDVLALSPVLRLPKTERVVNHWVSGLSSLVDGPEIRGHLRAVIDRLQQLRRALTAFAKRVAAVTRAERLFHMAEQAWEQFNADCPRPAGDWSAHDWESRRGRRLATLDKRATELKQVRAGATEEVRARCEAEVLRRTDALEHRCSELLVDWSMEDGLLPSGEGASQPVAERVAPGRRPRLGR</sequence>
<accession>A0A0K2ZT41</accession>
<feature type="region of interest" description="Disordered" evidence="3">
    <location>
        <begin position="496"/>
        <end position="520"/>
    </location>
</feature>
<evidence type="ECO:0000256" key="1">
    <source>
        <dbReference type="ARBA" id="ARBA00010873"/>
    </source>
</evidence>
<evidence type="ECO:0000256" key="2">
    <source>
        <dbReference type="ARBA" id="ARBA00022971"/>
    </source>
</evidence>
<dbReference type="AlphaFoldDB" id="A0A0K2ZT41"/>
<feature type="region of interest" description="Disordered" evidence="3">
    <location>
        <begin position="263"/>
        <end position="288"/>
    </location>
</feature>
<evidence type="ECO:0000313" key="6">
    <source>
        <dbReference type="Proteomes" id="UP000041247"/>
    </source>
</evidence>
<gene>
    <name evidence="5" type="primary">mobL</name>
    <name evidence="5" type="ORF">XTPLMG728_1521</name>
</gene>
<dbReference type="Proteomes" id="UP000041247">
    <property type="component" value="Unassembled WGS sequence"/>
</dbReference>